<reference evidence="2 3" key="1">
    <citation type="journal article" date="2013" name="Antonie Van Leeuwenhoek">
        <title>Echinimonas agarilytica gen. nov., sp. nov., a new gammaproteobacterium isolated from the sea urchin Strongylocentrotus intermedius.</title>
        <authorList>
            <person name="Nedashkovskaya O.I."/>
            <person name="Stenkova A.M."/>
            <person name="Zhukova N.V."/>
            <person name="Van Trappen S."/>
            <person name="Lee J.S."/>
            <person name="Kim S.B."/>
        </authorList>
    </citation>
    <scope>NUCLEOTIDE SEQUENCE [LARGE SCALE GENOMIC DNA]</scope>
    <source>
        <strain evidence="2 3">KMM 6351</strain>
    </source>
</reference>
<sequence>MLEQRDVVEEQPQATTLGNMLNMIAEHDQGAMPSKSDLATTDENQQVAVA</sequence>
<evidence type="ECO:0000256" key="1">
    <source>
        <dbReference type="SAM" id="MobiDB-lite"/>
    </source>
</evidence>
<organism evidence="2 3">
    <name type="scientific">Echinimonas agarilytica</name>
    <dbReference type="NCBI Taxonomy" id="1215918"/>
    <lineage>
        <taxon>Bacteria</taxon>
        <taxon>Pseudomonadati</taxon>
        <taxon>Pseudomonadota</taxon>
        <taxon>Gammaproteobacteria</taxon>
        <taxon>Alteromonadales</taxon>
        <taxon>Echinimonadaceae</taxon>
        <taxon>Echinimonas</taxon>
    </lineage>
</organism>
<dbReference type="RefSeq" id="WP_251262516.1">
    <property type="nucleotide sequence ID" value="NZ_JAMQGP010000008.1"/>
</dbReference>
<feature type="compositionally biased region" description="Polar residues" evidence="1">
    <location>
        <begin position="37"/>
        <end position="50"/>
    </location>
</feature>
<evidence type="ECO:0000313" key="3">
    <source>
        <dbReference type="Proteomes" id="UP001165393"/>
    </source>
</evidence>
<dbReference type="EMBL" id="JAMQGP010000008">
    <property type="protein sequence ID" value="MCM2681042.1"/>
    <property type="molecule type" value="Genomic_DNA"/>
</dbReference>
<dbReference type="Proteomes" id="UP001165393">
    <property type="component" value="Unassembled WGS sequence"/>
</dbReference>
<dbReference type="AlphaFoldDB" id="A0AA41W877"/>
<keyword evidence="3" id="KW-1185">Reference proteome</keyword>
<protein>
    <submittedName>
        <fullName evidence="2">Uncharacterized protein</fullName>
    </submittedName>
</protein>
<feature type="region of interest" description="Disordered" evidence="1">
    <location>
        <begin position="28"/>
        <end position="50"/>
    </location>
</feature>
<name>A0AA41W877_9GAMM</name>
<comment type="caution">
    <text evidence="2">The sequence shown here is derived from an EMBL/GenBank/DDBJ whole genome shotgun (WGS) entry which is preliminary data.</text>
</comment>
<accession>A0AA41W877</accession>
<gene>
    <name evidence="2" type="ORF">NAF29_15410</name>
</gene>
<evidence type="ECO:0000313" key="2">
    <source>
        <dbReference type="EMBL" id="MCM2681042.1"/>
    </source>
</evidence>
<proteinExistence type="predicted"/>